<dbReference type="SUPFAM" id="SSF143865">
    <property type="entry name" value="CorA soluble domain-like"/>
    <property type="match status" value="1"/>
</dbReference>
<dbReference type="AlphaFoldDB" id="A0A0U5BGD6"/>
<dbReference type="Gene3D" id="1.20.58.340">
    <property type="entry name" value="Magnesium transport protein CorA, transmembrane region"/>
    <property type="match status" value="2"/>
</dbReference>
<dbReference type="InterPro" id="IPR045863">
    <property type="entry name" value="CorA_TM1_TM2"/>
</dbReference>
<dbReference type="OrthoDB" id="9803416at2"/>
<dbReference type="Gene3D" id="3.30.460.20">
    <property type="entry name" value="CorA soluble domain-like"/>
    <property type="match status" value="1"/>
</dbReference>
<keyword evidence="8" id="KW-0406">Ion transport</keyword>
<dbReference type="InterPro" id="IPR004488">
    <property type="entry name" value="Mg/Co-transport_prot_CorA"/>
</dbReference>
<keyword evidence="6 8" id="KW-1133">Transmembrane helix</keyword>
<evidence type="ECO:0000313" key="10">
    <source>
        <dbReference type="Proteomes" id="UP000217696"/>
    </source>
</evidence>
<evidence type="ECO:0000313" key="9">
    <source>
        <dbReference type="EMBL" id="BAU29757.1"/>
    </source>
</evidence>
<evidence type="ECO:0000256" key="6">
    <source>
        <dbReference type="ARBA" id="ARBA00022989"/>
    </source>
</evidence>
<comment type="similarity">
    <text evidence="2 8">Belongs to the CorA metal ion transporter (MIT) (TC 1.A.35) family.</text>
</comment>
<accession>A0A0U5BGD6</accession>
<protein>
    <recommendedName>
        <fullName evidence="8">Magnesium transport protein CorA</fullName>
    </recommendedName>
</protein>
<dbReference type="Pfam" id="PF01544">
    <property type="entry name" value="CorA"/>
    <property type="match status" value="1"/>
</dbReference>
<evidence type="ECO:0000256" key="8">
    <source>
        <dbReference type="RuleBase" id="RU362010"/>
    </source>
</evidence>
<dbReference type="PANTHER" id="PTHR46494">
    <property type="entry name" value="CORA FAMILY METAL ION TRANSPORTER (EUROFUNG)"/>
    <property type="match status" value="1"/>
</dbReference>
<dbReference type="PANTHER" id="PTHR46494:SF1">
    <property type="entry name" value="CORA FAMILY METAL ION TRANSPORTER (EUROFUNG)"/>
    <property type="match status" value="1"/>
</dbReference>
<comment type="subcellular location">
    <subcellularLocation>
        <location evidence="1">Cell membrane</location>
        <topology evidence="1">Multi-pass membrane protein</topology>
    </subcellularLocation>
    <subcellularLocation>
        <location evidence="8">Membrane</location>
        <topology evidence="8">Multi-pass membrane protein</topology>
    </subcellularLocation>
</comment>
<feature type="transmembrane region" description="Helical" evidence="8">
    <location>
        <begin position="289"/>
        <end position="309"/>
    </location>
</feature>
<gene>
    <name evidence="9" type="primary">corA_2</name>
    <name evidence="8" type="synonym">corA</name>
    <name evidence="9" type="ORF">CB4_03994</name>
</gene>
<dbReference type="GO" id="GO:0015087">
    <property type="term" value="F:cobalt ion transmembrane transporter activity"/>
    <property type="evidence" value="ECO:0007669"/>
    <property type="project" value="UniProtKB-UniRule"/>
</dbReference>
<comment type="function">
    <text evidence="8">Mediates influx of magnesium ions.</text>
</comment>
<dbReference type="GO" id="GO:0000287">
    <property type="term" value="F:magnesium ion binding"/>
    <property type="evidence" value="ECO:0007669"/>
    <property type="project" value="TreeGrafter"/>
</dbReference>
<dbReference type="InterPro" id="IPR045861">
    <property type="entry name" value="CorA_cytoplasmic_dom"/>
</dbReference>
<keyword evidence="5 8" id="KW-0812">Transmembrane</keyword>
<dbReference type="Proteomes" id="UP000217696">
    <property type="component" value="Chromosome"/>
</dbReference>
<keyword evidence="4 8" id="KW-1003">Cell membrane</keyword>
<proteinExistence type="inferred from homology"/>
<dbReference type="GO" id="GO:0050897">
    <property type="term" value="F:cobalt ion binding"/>
    <property type="evidence" value="ECO:0007669"/>
    <property type="project" value="TreeGrafter"/>
</dbReference>
<name>A0A0U5BGD6_9BACL</name>
<feature type="transmembrane region" description="Helical" evidence="8">
    <location>
        <begin position="254"/>
        <end position="277"/>
    </location>
</feature>
<dbReference type="FunFam" id="1.20.58.340:FF:000018">
    <property type="entry name" value="Magnesium transport protein CorA"/>
    <property type="match status" value="1"/>
</dbReference>
<evidence type="ECO:0000256" key="3">
    <source>
        <dbReference type="ARBA" id="ARBA00022448"/>
    </source>
</evidence>
<dbReference type="FunFam" id="1.20.58.340:FF:000012">
    <property type="entry name" value="Magnesium transport protein CorA"/>
    <property type="match status" value="1"/>
</dbReference>
<organism evidence="9 10">
    <name type="scientific">Aneurinibacillus soli</name>
    <dbReference type="NCBI Taxonomy" id="1500254"/>
    <lineage>
        <taxon>Bacteria</taxon>
        <taxon>Bacillati</taxon>
        <taxon>Bacillota</taxon>
        <taxon>Bacilli</taxon>
        <taxon>Bacillales</taxon>
        <taxon>Paenibacillaceae</taxon>
        <taxon>Aneurinibacillus group</taxon>
        <taxon>Aneurinibacillus</taxon>
    </lineage>
</organism>
<keyword evidence="8" id="KW-0460">Magnesium</keyword>
<dbReference type="GO" id="GO:0005886">
    <property type="term" value="C:plasma membrane"/>
    <property type="evidence" value="ECO:0007669"/>
    <property type="project" value="UniProtKB-SubCell"/>
</dbReference>
<reference evidence="9 10" key="1">
    <citation type="submission" date="2015-12" db="EMBL/GenBank/DDBJ databases">
        <title>Genome sequence of Aneurinibacillus soli.</title>
        <authorList>
            <person name="Lee J.S."/>
            <person name="Lee K.C."/>
            <person name="Kim K.K."/>
            <person name="Lee B.W."/>
        </authorList>
    </citation>
    <scope>NUCLEOTIDE SEQUENCE [LARGE SCALE GENOMIC DNA]</scope>
    <source>
        <strain evidence="9 10">CB4</strain>
    </source>
</reference>
<dbReference type="SUPFAM" id="SSF144083">
    <property type="entry name" value="Magnesium transport protein CorA, transmembrane region"/>
    <property type="match status" value="1"/>
</dbReference>
<evidence type="ECO:0000256" key="7">
    <source>
        <dbReference type="ARBA" id="ARBA00023136"/>
    </source>
</evidence>
<evidence type="ECO:0000256" key="4">
    <source>
        <dbReference type="ARBA" id="ARBA00022475"/>
    </source>
</evidence>
<dbReference type="EMBL" id="AP017312">
    <property type="protein sequence ID" value="BAU29757.1"/>
    <property type="molecule type" value="Genomic_DNA"/>
</dbReference>
<dbReference type="InterPro" id="IPR002523">
    <property type="entry name" value="MgTranspt_CorA/ZnTranspt_ZntB"/>
</dbReference>
<dbReference type="NCBIfam" id="TIGR00383">
    <property type="entry name" value="corA"/>
    <property type="match status" value="1"/>
</dbReference>
<keyword evidence="10" id="KW-1185">Reference proteome</keyword>
<dbReference type="CDD" id="cd12831">
    <property type="entry name" value="TmCorA-like_u2"/>
    <property type="match status" value="1"/>
</dbReference>
<keyword evidence="3 8" id="KW-0813">Transport</keyword>
<dbReference type="GO" id="GO:0015095">
    <property type="term" value="F:magnesium ion transmembrane transporter activity"/>
    <property type="evidence" value="ECO:0007669"/>
    <property type="project" value="UniProtKB-UniRule"/>
</dbReference>
<dbReference type="KEGG" id="asoc:CB4_03994"/>
<sequence length="319" mass="37523">MITTLAITTTGELLENIPLSRLSAADIDWYWVDFNVPTEDEARLLDTHFHFHPLAIEDCLHFLQRPKLDYYENYLFFVLHSLNQTTLDVEEVDMFVGPNFLVSFHLKPLHELDEVRRKFLAAIPGRSGGPVYIAYLLIDKLVDYYFPSVYRIEDALSELDTDERHIPGRKLMDEVFAIRADLLKLRRTVGSMRDLLYRVVNSERLTEFKEHHLYFTDIYDHLLRLAEMIDSSREMTADMRDNYISVNSYRMNNVMMVLTIISSIFIPLTFIAGVYGMNFKNMPELDWKYGYFAVLAIMVVIGGSMFLWFRRKGWLDMHK</sequence>
<keyword evidence="7 8" id="KW-0472">Membrane</keyword>
<evidence type="ECO:0000256" key="1">
    <source>
        <dbReference type="ARBA" id="ARBA00004651"/>
    </source>
</evidence>
<evidence type="ECO:0000256" key="5">
    <source>
        <dbReference type="ARBA" id="ARBA00022692"/>
    </source>
</evidence>
<evidence type="ECO:0000256" key="2">
    <source>
        <dbReference type="ARBA" id="ARBA00009765"/>
    </source>
</evidence>
<dbReference type="RefSeq" id="WP_096467409.1">
    <property type="nucleotide sequence ID" value="NZ_AP017312.1"/>
</dbReference>